<evidence type="ECO:0000313" key="1">
    <source>
        <dbReference type="EMBL" id="MDI6447511.1"/>
    </source>
</evidence>
<comment type="caution">
    <text evidence="1">The sequence shown here is derived from an EMBL/GenBank/DDBJ whole genome shotgun (WGS) entry which is preliminary data.</text>
</comment>
<dbReference type="RefSeq" id="WP_349242922.1">
    <property type="nucleotide sequence ID" value="NZ_JASCXX010000001.1"/>
</dbReference>
<reference evidence="1" key="1">
    <citation type="submission" date="2023-05" db="EMBL/GenBank/DDBJ databases">
        <title>Anaerotaeda fermentans gen. nov., sp. nov., a novel anaerobic planctomycete of the new family within the order Sedimentisphaerales isolated from Taman Peninsula, Russia.</title>
        <authorList>
            <person name="Khomyakova M.A."/>
            <person name="Merkel A.Y."/>
            <person name="Slobodkin A.I."/>
        </authorList>
    </citation>
    <scope>NUCLEOTIDE SEQUENCE</scope>
    <source>
        <strain evidence="1">M17dextr</strain>
    </source>
</reference>
<proteinExistence type="predicted"/>
<evidence type="ECO:0008006" key="3">
    <source>
        <dbReference type="Google" id="ProtNLM"/>
    </source>
</evidence>
<sequence>MRSPLRHAVLLSAAGCFLAMTSGFVLYLHLHVAHHGDHPCDHDPLQHDSEHCSFCQQLLVSMKDFSPSMEPAHIETDQAGQTVEVQLGAPRPQISVCGLQARAPPA</sequence>
<protein>
    <recommendedName>
        <fullName evidence="3">DUF2946 domain-containing protein</fullName>
    </recommendedName>
</protein>
<evidence type="ECO:0000313" key="2">
    <source>
        <dbReference type="Proteomes" id="UP001431776"/>
    </source>
</evidence>
<accession>A0AAW6TVG5</accession>
<organism evidence="1 2">
    <name type="scientific">Anaerobaca lacustris</name>
    <dbReference type="NCBI Taxonomy" id="3044600"/>
    <lineage>
        <taxon>Bacteria</taxon>
        <taxon>Pseudomonadati</taxon>
        <taxon>Planctomycetota</taxon>
        <taxon>Phycisphaerae</taxon>
        <taxon>Sedimentisphaerales</taxon>
        <taxon>Anaerobacaceae</taxon>
        <taxon>Anaerobaca</taxon>
    </lineage>
</organism>
<dbReference type="Proteomes" id="UP001431776">
    <property type="component" value="Unassembled WGS sequence"/>
</dbReference>
<dbReference type="EMBL" id="JASCXX010000001">
    <property type="protein sequence ID" value="MDI6447511.1"/>
    <property type="molecule type" value="Genomic_DNA"/>
</dbReference>
<keyword evidence="2" id="KW-1185">Reference proteome</keyword>
<name>A0AAW6TVG5_9BACT</name>
<dbReference type="AlphaFoldDB" id="A0AAW6TVG5"/>
<gene>
    <name evidence="1" type="ORF">QJ522_00525</name>
</gene>